<dbReference type="Pfam" id="PF09955">
    <property type="entry name" value="DUF2189"/>
    <property type="match status" value="1"/>
</dbReference>
<keyword evidence="1" id="KW-0812">Transmembrane</keyword>
<feature type="transmembrane region" description="Helical" evidence="1">
    <location>
        <begin position="122"/>
        <end position="148"/>
    </location>
</feature>
<evidence type="ECO:0000256" key="1">
    <source>
        <dbReference type="SAM" id="Phobius"/>
    </source>
</evidence>
<proteinExistence type="predicted"/>
<keyword evidence="1" id="KW-1133">Transmembrane helix</keyword>
<sequence>MRKNRGGKPMASISGKVDPVVRQITAADIAEALGQGLRDFQALPLYGLAFGALYAGGGIVILLCLTAFGMVYLAYPLAAGFALLGPFVAIGLYEVSRRREAGQTVSISGIWSTVKSRSEIGWMAFVTLFIFVIWMYQVRLLIALLIGLNASFSSLKEFITVVLTTNEGLWFLAIGNAVGAALSLVLFSLTVVSFPLLLDRDVDFITAMITSVRSVVASPVPMIGWAAVIVVLLMVSALPYFLGLVVTLPVLGHTTWHLYRRIVAPVPG</sequence>
<dbReference type="AlphaFoldDB" id="A0A975NFK4"/>
<dbReference type="EMBL" id="CP076134">
    <property type="protein sequence ID" value="QWG14152.1"/>
    <property type="molecule type" value="Genomic_DNA"/>
</dbReference>
<name>A0A975NFK4_9BRAD</name>
<feature type="transmembrane region" description="Helical" evidence="1">
    <location>
        <begin position="74"/>
        <end position="93"/>
    </location>
</feature>
<keyword evidence="1" id="KW-0472">Membrane</keyword>
<evidence type="ECO:0000313" key="3">
    <source>
        <dbReference type="Proteomes" id="UP000680839"/>
    </source>
</evidence>
<dbReference type="InterPro" id="IPR018692">
    <property type="entry name" value="DUF2189"/>
</dbReference>
<evidence type="ECO:0000313" key="2">
    <source>
        <dbReference type="EMBL" id="QWG14152.1"/>
    </source>
</evidence>
<feature type="transmembrane region" description="Helical" evidence="1">
    <location>
        <begin position="219"/>
        <end position="242"/>
    </location>
</feature>
<gene>
    <name evidence="2" type="ORF">KMZ29_05525</name>
</gene>
<protein>
    <submittedName>
        <fullName evidence="2">DUF2189 domain-containing protein</fullName>
    </submittedName>
</protein>
<feature type="transmembrane region" description="Helical" evidence="1">
    <location>
        <begin position="168"/>
        <end position="198"/>
    </location>
</feature>
<organism evidence="2 3">
    <name type="scientific">Bradyrhizobium sediminis</name>
    <dbReference type="NCBI Taxonomy" id="2840469"/>
    <lineage>
        <taxon>Bacteria</taxon>
        <taxon>Pseudomonadati</taxon>
        <taxon>Pseudomonadota</taxon>
        <taxon>Alphaproteobacteria</taxon>
        <taxon>Hyphomicrobiales</taxon>
        <taxon>Nitrobacteraceae</taxon>
        <taxon>Bradyrhizobium</taxon>
    </lineage>
</organism>
<accession>A0A975NFK4</accession>
<feature type="transmembrane region" description="Helical" evidence="1">
    <location>
        <begin position="45"/>
        <end position="68"/>
    </location>
</feature>
<dbReference type="Proteomes" id="UP000680839">
    <property type="component" value="Chromosome"/>
</dbReference>
<reference evidence="2" key="1">
    <citation type="submission" date="2021-06" db="EMBL/GenBank/DDBJ databases">
        <title>Bradyrhizobium sp. S2-20-1 Genome sequencing.</title>
        <authorList>
            <person name="Jin L."/>
        </authorList>
    </citation>
    <scope>NUCLEOTIDE SEQUENCE</scope>
    <source>
        <strain evidence="2">S2-20-1</strain>
    </source>
</reference>